<evidence type="ECO:0000313" key="4">
    <source>
        <dbReference type="Proteomes" id="UP000002366"/>
    </source>
</evidence>
<protein>
    <submittedName>
        <fullName evidence="3">FeoA family protein</fullName>
    </submittedName>
</protein>
<dbReference type="RefSeq" id="WP_013048631.1">
    <property type="nucleotide sequence ID" value="NC_014011.1"/>
</dbReference>
<evidence type="ECO:0000313" key="3">
    <source>
        <dbReference type="EMBL" id="ADE57368.1"/>
    </source>
</evidence>
<dbReference type="InterPro" id="IPR052713">
    <property type="entry name" value="FeoA"/>
</dbReference>
<feature type="domain" description="Ferrous iron transporter FeoA-like" evidence="2">
    <location>
        <begin position="7"/>
        <end position="79"/>
    </location>
</feature>
<reference evidence="3 4" key="1">
    <citation type="journal article" date="2010" name="Stand. Genomic Sci.">
        <title>Complete genome sequence of Aminobacterium colombiense type strain (ALA-1).</title>
        <authorList>
            <person name="Chertkov O."/>
            <person name="Sikorski J."/>
            <person name="Brambilla E."/>
            <person name="Lapidus A."/>
            <person name="Copeland A."/>
            <person name="Glavina Del Rio T."/>
            <person name="Nolan M."/>
            <person name="Lucas S."/>
            <person name="Tice H."/>
            <person name="Cheng J.F."/>
            <person name="Han C."/>
            <person name="Detter J.C."/>
            <person name="Bruce D."/>
            <person name="Tapia R."/>
            <person name="Goodwin L."/>
            <person name="Pitluck S."/>
            <person name="Liolios K."/>
            <person name="Ivanova N."/>
            <person name="Mavromatis K."/>
            <person name="Ovchinnikova G."/>
            <person name="Pati A."/>
            <person name="Chen A."/>
            <person name="Palaniappan K."/>
            <person name="Land M."/>
            <person name="Hauser L."/>
            <person name="Chang Y.J."/>
            <person name="Jeffries C.D."/>
            <person name="Spring S."/>
            <person name="Rohde M."/>
            <person name="Goker M."/>
            <person name="Bristow J."/>
            <person name="Eisen J.A."/>
            <person name="Markowitz V."/>
            <person name="Hugenholtz P."/>
            <person name="Kyrpides N.C."/>
            <person name="Klenk H.P."/>
        </authorList>
    </citation>
    <scope>NUCLEOTIDE SEQUENCE [LARGE SCALE GENOMIC DNA]</scope>
    <source>
        <strain evidence="4">DSM 12261 / ALA-1</strain>
    </source>
</reference>
<name>D5EFN6_AMICL</name>
<dbReference type="HOGENOM" id="CLU_150646_12_4_0"/>
<dbReference type="AlphaFoldDB" id="D5EFN6"/>
<dbReference type="KEGG" id="aco:Amico_1247"/>
<dbReference type="InterPro" id="IPR007167">
    <property type="entry name" value="Fe-transptr_FeoA-like"/>
</dbReference>
<dbReference type="InterPro" id="IPR008988">
    <property type="entry name" value="Transcriptional_repressor_C"/>
</dbReference>
<keyword evidence="1" id="KW-0408">Iron</keyword>
<evidence type="ECO:0000256" key="1">
    <source>
        <dbReference type="ARBA" id="ARBA00023004"/>
    </source>
</evidence>
<dbReference type="Proteomes" id="UP000002366">
    <property type="component" value="Chromosome"/>
</dbReference>
<dbReference type="EMBL" id="CP001997">
    <property type="protein sequence ID" value="ADE57368.1"/>
    <property type="molecule type" value="Genomic_DNA"/>
</dbReference>
<dbReference type="SUPFAM" id="SSF50037">
    <property type="entry name" value="C-terminal domain of transcriptional repressors"/>
    <property type="match status" value="1"/>
</dbReference>
<gene>
    <name evidence="3" type="ordered locus">Amico_1247</name>
</gene>
<dbReference type="OrthoDB" id="9811076at2"/>
<dbReference type="SMART" id="SM00899">
    <property type="entry name" value="FeoA"/>
    <property type="match status" value="1"/>
</dbReference>
<accession>D5EFN6</accession>
<evidence type="ECO:0000259" key="2">
    <source>
        <dbReference type="SMART" id="SM00899"/>
    </source>
</evidence>
<proteinExistence type="predicted"/>
<sequence>MGTPKLVLLSELPAGSLAIVFRIDGNPELKRKMLEMGLVPGTELLIQRKAPLNDPISVSFRGYELSLRVYEAESILVRKIELGGCDGNCKTCWGCH</sequence>
<dbReference type="STRING" id="572547.Amico_1247"/>
<dbReference type="Pfam" id="PF04023">
    <property type="entry name" value="FeoA"/>
    <property type="match status" value="1"/>
</dbReference>
<dbReference type="Gene3D" id="2.30.30.90">
    <property type="match status" value="1"/>
</dbReference>
<dbReference type="GO" id="GO:0046914">
    <property type="term" value="F:transition metal ion binding"/>
    <property type="evidence" value="ECO:0007669"/>
    <property type="project" value="InterPro"/>
</dbReference>
<dbReference type="eggNOG" id="COG1918">
    <property type="taxonomic scope" value="Bacteria"/>
</dbReference>
<dbReference type="InterPro" id="IPR038157">
    <property type="entry name" value="FeoA_core_dom"/>
</dbReference>
<organism evidence="3 4">
    <name type="scientific">Aminobacterium colombiense (strain DSM 12261 / ALA-1)</name>
    <dbReference type="NCBI Taxonomy" id="572547"/>
    <lineage>
        <taxon>Bacteria</taxon>
        <taxon>Thermotogati</taxon>
        <taxon>Synergistota</taxon>
        <taxon>Synergistia</taxon>
        <taxon>Synergistales</taxon>
        <taxon>Aminobacteriaceae</taxon>
        <taxon>Aminobacterium</taxon>
    </lineage>
</organism>
<keyword evidence="4" id="KW-1185">Reference proteome</keyword>
<dbReference type="PANTHER" id="PTHR42954:SF2">
    <property type="entry name" value="FE(2+) TRANSPORT PROTEIN A"/>
    <property type="match status" value="1"/>
</dbReference>
<dbReference type="PANTHER" id="PTHR42954">
    <property type="entry name" value="FE(2+) TRANSPORT PROTEIN A"/>
    <property type="match status" value="1"/>
</dbReference>